<gene>
    <name evidence="1" type="ORF">MANES_03G124100v8</name>
</gene>
<protein>
    <submittedName>
        <fullName evidence="1">Uncharacterized protein</fullName>
    </submittedName>
</protein>
<organism evidence="1 2">
    <name type="scientific">Manihot esculenta</name>
    <name type="common">Cassava</name>
    <name type="synonym">Jatropha manihot</name>
    <dbReference type="NCBI Taxonomy" id="3983"/>
    <lineage>
        <taxon>Eukaryota</taxon>
        <taxon>Viridiplantae</taxon>
        <taxon>Streptophyta</taxon>
        <taxon>Embryophyta</taxon>
        <taxon>Tracheophyta</taxon>
        <taxon>Spermatophyta</taxon>
        <taxon>Magnoliopsida</taxon>
        <taxon>eudicotyledons</taxon>
        <taxon>Gunneridae</taxon>
        <taxon>Pentapetalae</taxon>
        <taxon>rosids</taxon>
        <taxon>fabids</taxon>
        <taxon>Malpighiales</taxon>
        <taxon>Euphorbiaceae</taxon>
        <taxon>Crotonoideae</taxon>
        <taxon>Manihoteae</taxon>
        <taxon>Manihot</taxon>
    </lineage>
</organism>
<proteinExistence type="predicted"/>
<name>A0ACB7HZV2_MANES</name>
<accession>A0ACB7HZV2</accession>
<dbReference type="Proteomes" id="UP000091857">
    <property type="component" value="Chromosome 3"/>
</dbReference>
<comment type="caution">
    <text evidence="1">The sequence shown here is derived from an EMBL/GenBank/DDBJ whole genome shotgun (WGS) entry which is preliminary data.</text>
</comment>
<sequence>MAAERIGVTVAVTVASKITELLVNPTRRQLRYVFCFKNIVEELTKEEKILTAAQGRVQNKVNMALRNAEAIEKDVEDWMTEANKVMEDVQQLNNEIEKHIMHFNKWCVNWIWQYSFNKKVAKKAVILKKLGESGKFDKVSYHAPLPGIEFFPSKDFVPSKSSKEAFHQIMEALKNDVSVIGLYGMGGVGKTTLVKEVGRKAIMSKLFDQVLMVVVSQDQGIRKIQDQIADKLGLHLGEKSKEGRSSRLWQRLKSEKKMLIIFDDVWRFLDLKDLGVPHGDDHKGCKILITTRLRLVCSSMDCQREIPLHVLTENEAWALFKKNAGLHDNSSVLSSVAMKVARECKGLPIAIVTLGRALKGKSLSGWKLAFQKLKKSRLIDILDVDKDKNVYACLKLSFDYLRYEESKLCLLLCSLFPEDSEIFVEDLARYAIGLGFYPDAQSFEDVRNEVFEVIGDLKASCMLLETEIEGHVKMHDMVRDVALWIGSKVENVFRVRARIGSEEWPNIGNSDNYTAVSLMDNNVRELPDKLVFPKLELLLLGKKGTLFSSKETINVPVTSFSGLKELKVLSLAHGSLSMQSLEFLTNLKTLELKDCYINCHKSSNKGANLVLLRKLKQLKILSLRGSFFEELPEEIGELNNLRVLDLRSCKWLVRIPSNMIRKLTKLEELYVGGCSFKQWEAEETCKRGSNASLMELRSLSHLAVLWLNYDEYIHQSFVFPSLMGYCIHINCGCSYDMSPSSIRYPTSRTICLTPTDVTTVKACRELFQNVYDFHLLNSTSFQNILPEIDQRGFNDLICLNLLLCDIGCLIDTKQLQVPAVTFSNLEMIDICKTDLREICHGLPPEGFLEKLQTFKMYGCSHMVTIFPAKLRRALKNLKKLVVNHCTDLREVFELDGLGEANTELLSCLTTLELQELPNLRSIWKGPNHHVSLKNLTHLILNNCRSLTYVFSPSLARSLVHIKTLYIGCCDQLEHIISEKDGEEEEVFSDAHPQLGLQNLRILTVYECSKLEYIFPISIVQGLLHVEKIIIVRAIQLRELFGNKEEGVLSAAETNNIVPQPRKSKLKHSPEHSYFRCPAVFPSLQHLEFTECPKLLMHSVTDLLVAPKASTIFEQSSSKSADFEREQMKNQFILECEELEHAIDDDGDNNEKKTILLRSYKSYCQHVCFTNLLHIKLYNCGKLKHLFPITIARSLRYLEYLEVGLADQLVDVFGAEDEANADDEKEIIFPKLYTIRLEDLPSLVNFSPASYHFIFPSLEDLTVIGCPNLVTSFT</sequence>
<reference evidence="2" key="1">
    <citation type="journal article" date="2016" name="Nat. Biotechnol.">
        <title>Sequencing wild and cultivated cassava and related species reveals extensive interspecific hybridization and genetic diversity.</title>
        <authorList>
            <person name="Bredeson J.V."/>
            <person name="Lyons J.B."/>
            <person name="Prochnik S.E."/>
            <person name="Wu G.A."/>
            <person name="Ha C.M."/>
            <person name="Edsinger-Gonzales E."/>
            <person name="Grimwood J."/>
            <person name="Schmutz J."/>
            <person name="Rabbi I.Y."/>
            <person name="Egesi C."/>
            <person name="Nauluvula P."/>
            <person name="Lebot V."/>
            <person name="Ndunguru J."/>
            <person name="Mkamilo G."/>
            <person name="Bart R.S."/>
            <person name="Setter T.L."/>
            <person name="Gleadow R.M."/>
            <person name="Kulakow P."/>
            <person name="Ferguson M.E."/>
            <person name="Rounsley S."/>
            <person name="Rokhsar D.S."/>
        </authorList>
    </citation>
    <scope>NUCLEOTIDE SEQUENCE [LARGE SCALE GENOMIC DNA]</scope>
    <source>
        <strain evidence="2">cv. AM560-2</strain>
    </source>
</reference>
<evidence type="ECO:0000313" key="2">
    <source>
        <dbReference type="Proteomes" id="UP000091857"/>
    </source>
</evidence>
<dbReference type="EMBL" id="CM004389">
    <property type="protein sequence ID" value="KAG8658177.1"/>
    <property type="molecule type" value="Genomic_DNA"/>
</dbReference>
<keyword evidence="2" id="KW-1185">Reference proteome</keyword>
<evidence type="ECO:0000313" key="1">
    <source>
        <dbReference type="EMBL" id="KAG8658177.1"/>
    </source>
</evidence>